<accession>A0AAI8ZPY0</accession>
<proteinExistence type="predicted"/>
<dbReference type="RefSeq" id="WP_050130521.1">
    <property type="nucleotide sequence ID" value="NZ_CABMMF010000007.1"/>
</dbReference>
<organism evidence="1 2">
    <name type="scientific">Yersinia frederiksenii</name>
    <dbReference type="NCBI Taxonomy" id="29484"/>
    <lineage>
        <taxon>Bacteria</taxon>
        <taxon>Pseudomonadati</taxon>
        <taxon>Pseudomonadota</taxon>
        <taxon>Gammaproteobacteria</taxon>
        <taxon>Enterobacterales</taxon>
        <taxon>Yersiniaceae</taxon>
        <taxon>Yersinia</taxon>
    </lineage>
</organism>
<comment type="caution">
    <text evidence="1">The sequence shown here is derived from an EMBL/GenBank/DDBJ whole genome shotgun (WGS) entry which is preliminary data.</text>
</comment>
<evidence type="ECO:0000313" key="2">
    <source>
        <dbReference type="Proteomes" id="UP000046784"/>
    </source>
</evidence>
<protein>
    <submittedName>
        <fullName evidence="1">Uncharacterized protein</fullName>
    </submittedName>
</protein>
<sequence>MTGKYTAGPWESGPHWEINSEGRLIALVMPTEVDVIQAKYNLKLMRAAPELLEALKAVVAIADRDTDVFNAAKAAIAKATGVDAMIKARG</sequence>
<gene>
    <name evidence="1" type="ORF">ERS008524_01573</name>
</gene>
<dbReference type="EMBL" id="CGCB01000007">
    <property type="protein sequence ID" value="CFQ96702.1"/>
    <property type="molecule type" value="Genomic_DNA"/>
</dbReference>
<reference evidence="1 2" key="1">
    <citation type="submission" date="2015-03" db="EMBL/GenBank/DDBJ databases">
        <authorList>
            <consortium name="Pathogen Informatics"/>
            <person name="Murphy D."/>
        </authorList>
    </citation>
    <scope>NUCLEOTIDE SEQUENCE [LARGE SCALE GENOMIC DNA]</scope>
    <source>
        <strain evidence="1 2">3400/83</strain>
    </source>
</reference>
<dbReference type="AlphaFoldDB" id="A0AAI8ZPY0"/>
<name>A0AAI8ZPY0_YERFR</name>
<dbReference type="Proteomes" id="UP000046784">
    <property type="component" value="Unassembled WGS sequence"/>
</dbReference>
<evidence type="ECO:0000313" key="1">
    <source>
        <dbReference type="EMBL" id="CFQ96702.1"/>
    </source>
</evidence>